<dbReference type="AlphaFoldDB" id="A0AAN6NLZ3"/>
<feature type="coiled-coil region" evidence="1">
    <location>
        <begin position="17"/>
        <end position="55"/>
    </location>
</feature>
<reference evidence="3" key="1">
    <citation type="journal article" date="2023" name="Mol. Phylogenet. Evol.">
        <title>Genome-scale phylogeny and comparative genomics of the fungal order Sordariales.</title>
        <authorList>
            <person name="Hensen N."/>
            <person name="Bonometti L."/>
            <person name="Westerberg I."/>
            <person name="Brannstrom I.O."/>
            <person name="Guillou S."/>
            <person name="Cros-Aarteil S."/>
            <person name="Calhoun S."/>
            <person name="Haridas S."/>
            <person name="Kuo A."/>
            <person name="Mondo S."/>
            <person name="Pangilinan J."/>
            <person name="Riley R."/>
            <person name="LaButti K."/>
            <person name="Andreopoulos B."/>
            <person name="Lipzen A."/>
            <person name="Chen C."/>
            <person name="Yan M."/>
            <person name="Daum C."/>
            <person name="Ng V."/>
            <person name="Clum A."/>
            <person name="Steindorff A."/>
            <person name="Ohm R.A."/>
            <person name="Martin F."/>
            <person name="Silar P."/>
            <person name="Natvig D.O."/>
            <person name="Lalanne C."/>
            <person name="Gautier V."/>
            <person name="Ament-Velasquez S.L."/>
            <person name="Kruys A."/>
            <person name="Hutchinson M.I."/>
            <person name="Powell A.J."/>
            <person name="Barry K."/>
            <person name="Miller A.N."/>
            <person name="Grigoriev I.V."/>
            <person name="Debuchy R."/>
            <person name="Gladieux P."/>
            <person name="Hiltunen Thoren M."/>
            <person name="Johannesson H."/>
        </authorList>
    </citation>
    <scope>NUCLEOTIDE SEQUENCE</scope>
    <source>
        <strain evidence="3">CBS 626.80</strain>
    </source>
</reference>
<name>A0AAN6NLZ3_9PEZI</name>
<comment type="caution">
    <text evidence="3">The sequence shown here is derived from an EMBL/GenBank/DDBJ whole genome shotgun (WGS) entry which is preliminary data.</text>
</comment>
<evidence type="ECO:0000256" key="1">
    <source>
        <dbReference type="SAM" id="Coils"/>
    </source>
</evidence>
<feature type="region of interest" description="Disordered" evidence="2">
    <location>
        <begin position="364"/>
        <end position="428"/>
    </location>
</feature>
<feature type="compositionally biased region" description="Polar residues" evidence="2">
    <location>
        <begin position="208"/>
        <end position="230"/>
    </location>
</feature>
<accession>A0AAN6NLZ3</accession>
<organism evidence="3 4">
    <name type="scientific">Pseudoneurospora amorphoporcata</name>
    <dbReference type="NCBI Taxonomy" id="241081"/>
    <lineage>
        <taxon>Eukaryota</taxon>
        <taxon>Fungi</taxon>
        <taxon>Dikarya</taxon>
        <taxon>Ascomycota</taxon>
        <taxon>Pezizomycotina</taxon>
        <taxon>Sordariomycetes</taxon>
        <taxon>Sordariomycetidae</taxon>
        <taxon>Sordariales</taxon>
        <taxon>Sordariaceae</taxon>
        <taxon>Pseudoneurospora</taxon>
    </lineage>
</organism>
<feature type="compositionally biased region" description="Low complexity" evidence="2">
    <location>
        <begin position="162"/>
        <end position="173"/>
    </location>
</feature>
<dbReference type="EMBL" id="MU859272">
    <property type="protein sequence ID" value="KAK3948294.1"/>
    <property type="molecule type" value="Genomic_DNA"/>
</dbReference>
<feature type="region of interest" description="Disordered" evidence="2">
    <location>
        <begin position="133"/>
        <end position="230"/>
    </location>
</feature>
<keyword evidence="1" id="KW-0175">Coiled coil</keyword>
<feature type="compositionally biased region" description="Low complexity" evidence="2">
    <location>
        <begin position="188"/>
        <end position="204"/>
    </location>
</feature>
<feature type="compositionally biased region" description="Polar residues" evidence="2">
    <location>
        <begin position="638"/>
        <end position="648"/>
    </location>
</feature>
<evidence type="ECO:0000256" key="2">
    <source>
        <dbReference type="SAM" id="MobiDB-lite"/>
    </source>
</evidence>
<feature type="compositionally biased region" description="Polar residues" evidence="2">
    <location>
        <begin position="840"/>
        <end position="850"/>
    </location>
</feature>
<evidence type="ECO:0000313" key="3">
    <source>
        <dbReference type="EMBL" id="KAK3948294.1"/>
    </source>
</evidence>
<evidence type="ECO:0000313" key="4">
    <source>
        <dbReference type="Proteomes" id="UP001303222"/>
    </source>
</evidence>
<protein>
    <submittedName>
        <fullName evidence="3">Uncharacterized protein</fullName>
    </submittedName>
</protein>
<proteinExistence type="predicted"/>
<feature type="region of interest" description="Disordered" evidence="2">
    <location>
        <begin position="563"/>
        <end position="604"/>
    </location>
</feature>
<feature type="compositionally biased region" description="Low complexity" evidence="2">
    <location>
        <begin position="851"/>
        <end position="872"/>
    </location>
</feature>
<feature type="compositionally biased region" description="Low complexity" evidence="2">
    <location>
        <begin position="732"/>
        <end position="765"/>
    </location>
</feature>
<reference evidence="3" key="2">
    <citation type="submission" date="2023-06" db="EMBL/GenBank/DDBJ databases">
        <authorList>
            <consortium name="Lawrence Berkeley National Laboratory"/>
            <person name="Mondo S.J."/>
            <person name="Hensen N."/>
            <person name="Bonometti L."/>
            <person name="Westerberg I."/>
            <person name="Brannstrom I.O."/>
            <person name="Guillou S."/>
            <person name="Cros-Aarteil S."/>
            <person name="Calhoun S."/>
            <person name="Haridas S."/>
            <person name="Kuo A."/>
            <person name="Pangilinan J."/>
            <person name="Riley R."/>
            <person name="Labutti K."/>
            <person name="Andreopoulos B."/>
            <person name="Lipzen A."/>
            <person name="Chen C."/>
            <person name="Yanf M."/>
            <person name="Daum C."/>
            <person name="Ng V."/>
            <person name="Clum A."/>
            <person name="Steindorff A."/>
            <person name="Ohm R."/>
            <person name="Martin F."/>
            <person name="Silar P."/>
            <person name="Natvig D."/>
            <person name="Lalanne C."/>
            <person name="Gautier V."/>
            <person name="Ament-Velasquez S.L."/>
            <person name="Kruys A."/>
            <person name="Hutchinson M.I."/>
            <person name="Powell A.J."/>
            <person name="Barry K."/>
            <person name="Miller A.N."/>
            <person name="Grigoriev I.V."/>
            <person name="Debuchy R."/>
            <person name="Gladieux P."/>
            <person name="Thoren M.H."/>
            <person name="Johannesson H."/>
        </authorList>
    </citation>
    <scope>NUCLEOTIDE SEQUENCE</scope>
    <source>
        <strain evidence="3">CBS 626.80</strain>
    </source>
</reference>
<feature type="region of interest" description="Disordered" evidence="2">
    <location>
        <begin position="694"/>
        <end position="720"/>
    </location>
</feature>
<sequence length="1119" mass="119206">MDIYQLHQLHFRFSKEVGDLEKELEAKKQNALQELQNAKNEIEDRRLEERSMLQKSLGAVPPNLGQFIDDKRDFYLREATQHYAQRLEDDRKRFVEKLSAVNKKWRALPFDIDVAATPFNEWPLSRLSLGTTAPDLSNGTTTSGTPLSIPSFTQNHPPPTQLAPKAQPAAKLPVSQPSNLSPKPASPVPAASVQKAVPASSSSKRPITETQSPNEMNANEQQPAKRPSTQRAITFDEVYQNGNAKFKHIIVEYPPESQEFYILKCDDHGVHFGANPLAGAAKHLASRMHEHQSKNYSVAIDTLGFRVIGCTAELARKNNAAVEEATVNGYKPVNLLQLSVGKRTRYVEANPEFFNSFSTPVPSLASPAVEAQSPTMAPPPLRETASPAMAPPLPRETSTPSPAKERRRSLHVRTPSDRSTRSGVLIPDPKPGSLYKGFWVGDKRHYPVMVLPTNESDLSSCGLNKTLEDTKLLKEVPSCYKLGKTAGGKIKLDGWAPGYEDGGPLAKLRRVPVMYIDRDMSVGWLSIKDISAFDFNDPDWRQIPFFQKAVEYWESLNKVDVDTTASGETPGGAQEPRLEPIPATLPEPARSSAAPAAAQAPTAPTALAPTATAPTALMAPTTSTALTASPEPTVASPRPQSVLTTAPEATQKPAIPAEATPPKTVQLQPQHASAVVSKPSAAVSKPPAVVLTPPTGAPSQPQTTAAVVPNPTHTPASPTAVMSAAAASPRPQPVSAAVPKPPAAVVTPPTAAAAPATSKPVAPSTVSVPNQSGPNGIPPAVVRLAVMAKTDPQLRALIDRVSSKQGTAEENDRLERIVDRIAEELSSSGEAVKATVLSTQPKLVSSDSKNATARAEASGASASQPPSLAAPSLNGGKKGHGAGLKSPESSKPPTPQLAKATIPPSAAPSPLVTVGPTPGSSTASSRTTSPTEASTSASTSTPTNNMPAEPATFVKAENGVTTTPTTTTTTAKTTQAAENEKFEVTIGKGSWNVETKKHMEDNLSVRLIACNQTKIASTAAGGAYKHCPYKFEIDPQNFASVVVENSSPSNSNAKTMVTIVLKKEREVSSGDRMVVLTFDRFINPDSKTVESGKVQARRFCRWLRGVNTSIAYSNKRLVM</sequence>
<feature type="compositionally biased region" description="Low complexity" evidence="2">
    <location>
        <begin position="586"/>
        <end position="604"/>
    </location>
</feature>
<dbReference type="Proteomes" id="UP001303222">
    <property type="component" value="Unassembled WGS sequence"/>
</dbReference>
<keyword evidence="4" id="KW-1185">Reference proteome</keyword>
<feature type="region of interest" description="Disordered" evidence="2">
    <location>
        <begin position="840"/>
        <end position="948"/>
    </location>
</feature>
<feature type="region of interest" description="Disordered" evidence="2">
    <location>
        <begin position="732"/>
        <end position="775"/>
    </location>
</feature>
<gene>
    <name evidence="3" type="ORF">QBC32DRAFT_317958</name>
</gene>
<feature type="region of interest" description="Disordered" evidence="2">
    <location>
        <begin position="625"/>
        <end position="673"/>
    </location>
</feature>
<feature type="compositionally biased region" description="Polar residues" evidence="2">
    <location>
        <begin position="133"/>
        <end position="155"/>
    </location>
</feature>
<feature type="compositionally biased region" description="Low complexity" evidence="2">
    <location>
        <begin position="916"/>
        <end position="943"/>
    </location>
</feature>